<name>A0ACB8C5R4_DERSI</name>
<reference evidence="1" key="1">
    <citation type="submission" date="2020-05" db="EMBL/GenBank/DDBJ databases">
        <title>Large-scale comparative analyses of tick genomes elucidate their genetic diversity and vector capacities.</title>
        <authorList>
            <person name="Jia N."/>
            <person name="Wang J."/>
            <person name="Shi W."/>
            <person name="Du L."/>
            <person name="Sun Y."/>
            <person name="Zhan W."/>
            <person name="Jiang J."/>
            <person name="Wang Q."/>
            <person name="Zhang B."/>
            <person name="Ji P."/>
            <person name="Sakyi L.B."/>
            <person name="Cui X."/>
            <person name="Yuan T."/>
            <person name="Jiang B."/>
            <person name="Yang W."/>
            <person name="Lam T.T.-Y."/>
            <person name="Chang Q."/>
            <person name="Ding S."/>
            <person name="Wang X."/>
            <person name="Zhu J."/>
            <person name="Ruan X."/>
            <person name="Zhao L."/>
            <person name="Wei J."/>
            <person name="Que T."/>
            <person name="Du C."/>
            <person name="Cheng J."/>
            <person name="Dai P."/>
            <person name="Han X."/>
            <person name="Huang E."/>
            <person name="Gao Y."/>
            <person name="Liu J."/>
            <person name="Shao H."/>
            <person name="Ye R."/>
            <person name="Li L."/>
            <person name="Wei W."/>
            <person name="Wang X."/>
            <person name="Wang C."/>
            <person name="Yang T."/>
            <person name="Huo Q."/>
            <person name="Li W."/>
            <person name="Guo W."/>
            <person name="Chen H."/>
            <person name="Zhou L."/>
            <person name="Ni X."/>
            <person name="Tian J."/>
            <person name="Zhou Y."/>
            <person name="Sheng Y."/>
            <person name="Liu T."/>
            <person name="Pan Y."/>
            <person name="Xia L."/>
            <person name="Li J."/>
            <person name="Zhao F."/>
            <person name="Cao W."/>
        </authorList>
    </citation>
    <scope>NUCLEOTIDE SEQUENCE</scope>
    <source>
        <strain evidence="1">Dsil-2018</strain>
    </source>
</reference>
<comment type="caution">
    <text evidence="1">The sequence shown here is derived from an EMBL/GenBank/DDBJ whole genome shotgun (WGS) entry which is preliminary data.</text>
</comment>
<sequence length="230" mass="24348">MQTQLLELPDLSLDDAAKAAQAMDAEAKDAGEIACAAGSPLAEAVNKMATKGSAGNRCDDAHSPSQCQFSQVQCCTCRKTGHFAGVCRGRRTNSGQQQQHGSSPGSTQARGQGSHRKGTRPGRAAAVWCSSVARLHVVAEDPPIFDMWHTDPVPSSVPPYMLTVEVCGHTISMDTGASVSVMAGKLFKRAFPGLPVEASGVMLRSYSGLLSQVQGQAQVNVRFSFFFLFS</sequence>
<keyword evidence="2" id="KW-1185">Reference proteome</keyword>
<evidence type="ECO:0000313" key="2">
    <source>
        <dbReference type="Proteomes" id="UP000821865"/>
    </source>
</evidence>
<proteinExistence type="predicted"/>
<accession>A0ACB8C5R4</accession>
<protein>
    <submittedName>
        <fullName evidence="1">Uncharacterized protein</fullName>
    </submittedName>
</protein>
<evidence type="ECO:0000313" key="1">
    <source>
        <dbReference type="EMBL" id="KAH7934076.1"/>
    </source>
</evidence>
<organism evidence="1 2">
    <name type="scientific">Dermacentor silvarum</name>
    <name type="common">Tick</name>
    <dbReference type="NCBI Taxonomy" id="543639"/>
    <lineage>
        <taxon>Eukaryota</taxon>
        <taxon>Metazoa</taxon>
        <taxon>Ecdysozoa</taxon>
        <taxon>Arthropoda</taxon>
        <taxon>Chelicerata</taxon>
        <taxon>Arachnida</taxon>
        <taxon>Acari</taxon>
        <taxon>Parasitiformes</taxon>
        <taxon>Ixodida</taxon>
        <taxon>Ixodoidea</taxon>
        <taxon>Ixodidae</taxon>
        <taxon>Rhipicephalinae</taxon>
        <taxon>Dermacentor</taxon>
    </lineage>
</organism>
<gene>
    <name evidence="1" type="ORF">HPB49_021161</name>
</gene>
<dbReference type="EMBL" id="CM023478">
    <property type="protein sequence ID" value="KAH7934076.1"/>
    <property type="molecule type" value="Genomic_DNA"/>
</dbReference>
<dbReference type="Proteomes" id="UP000821865">
    <property type="component" value="Chromosome 9"/>
</dbReference>